<name>A0A1W4XPH2_AGRPL</name>
<dbReference type="SFLD" id="SFLDG00363">
    <property type="entry name" value="AMPS_(cytGST):_Alpha-__Mu-__Pi"/>
    <property type="match status" value="1"/>
</dbReference>
<evidence type="ECO:0000256" key="3">
    <source>
        <dbReference type="ARBA" id="ARBA00022679"/>
    </source>
</evidence>
<evidence type="ECO:0000256" key="1">
    <source>
        <dbReference type="ARBA" id="ARBA00011738"/>
    </source>
</evidence>
<dbReference type="SFLD" id="SFLDS00019">
    <property type="entry name" value="Glutathione_Transferase_(cytos"/>
    <property type="match status" value="1"/>
</dbReference>
<comment type="similarity">
    <text evidence="4">Belongs to the GST superfamily. Sigma family.</text>
</comment>
<dbReference type="InterPro" id="IPR010987">
    <property type="entry name" value="Glutathione-S-Trfase_C-like"/>
</dbReference>
<dbReference type="FunFam" id="1.20.1050.10:FF:000030">
    <property type="entry name" value="Glutathione S-transferase S1"/>
    <property type="match status" value="1"/>
</dbReference>
<dbReference type="InParanoid" id="A0A1W4XPH2"/>
<dbReference type="GO" id="GO:0004602">
    <property type="term" value="F:glutathione peroxidase activity"/>
    <property type="evidence" value="ECO:0007669"/>
    <property type="project" value="UniProtKB-ARBA"/>
</dbReference>
<evidence type="ECO:0000313" key="8">
    <source>
        <dbReference type="Proteomes" id="UP000192223"/>
    </source>
</evidence>
<evidence type="ECO:0000259" key="6">
    <source>
        <dbReference type="PROSITE" id="PS50404"/>
    </source>
</evidence>
<dbReference type="FunCoup" id="A0A1W4XPH2">
    <property type="interactions" value="311"/>
</dbReference>
<dbReference type="InterPro" id="IPR004045">
    <property type="entry name" value="Glutathione_S-Trfase_N"/>
</dbReference>
<dbReference type="Gene3D" id="3.40.30.10">
    <property type="entry name" value="Glutaredoxin"/>
    <property type="match status" value="1"/>
</dbReference>
<dbReference type="SUPFAM" id="SSF52833">
    <property type="entry name" value="Thioredoxin-like"/>
    <property type="match status" value="1"/>
</dbReference>
<dbReference type="InterPro" id="IPR004046">
    <property type="entry name" value="GST_C"/>
</dbReference>
<accession>A0A1W4XPH2</accession>
<dbReference type="RefSeq" id="XP_018334295.1">
    <property type="nucleotide sequence ID" value="XM_018478793.2"/>
</dbReference>
<keyword evidence="3" id="KW-0808">Transferase</keyword>
<dbReference type="FunFam" id="3.40.30.10:FF:000035">
    <property type="entry name" value="hematopoietic prostaglandin D synthase"/>
    <property type="match status" value="1"/>
</dbReference>
<dbReference type="InterPro" id="IPR036282">
    <property type="entry name" value="Glutathione-S-Trfase_C_sf"/>
</dbReference>
<dbReference type="GO" id="GO:0004364">
    <property type="term" value="F:glutathione transferase activity"/>
    <property type="evidence" value="ECO:0007669"/>
    <property type="project" value="UniProtKB-EC"/>
</dbReference>
<dbReference type="EC" id="2.5.1.18" evidence="2"/>
<feature type="domain" description="GST N-terminal" evidence="6">
    <location>
        <begin position="3"/>
        <end position="80"/>
    </location>
</feature>
<dbReference type="Pfam" id="PF02798">
    <property type="entry name" value="GST_N"/>
    <property type="match status" value="1"/>
</dbReference>
<evidence type="ECO:0000256" key="5">
    <source>
        <dbReference type="ARBA" id="ARBA00047960"/>
    </source>
</evidence>
<dbReference type="PANTHER" id="PTHR11571">
    <property type="entry name" value="GLUTATHIONE S-TRANSFERASE"/>
    <property type="match status" value="1"/>
</dbReference>
<dbReference type="PROSITE" id="PS50404">
    <property type="entry name" value="GST_NTER"/>
    <property type="match status" value="1"/>
</dbReference>
<reference evidence="9" key="1">
    <citation type="submission" date="2025-08" db="UniProtKB">
        <authorList>
            <consortium name="RefSeq"/>
        </authorList>
    </citation>
    <scope>IDENTIFICATION</scope>
    <source>
        <tissue evidence="9">Entire body</tissue>
    </source>
</reference>
<dbReference type="PROSITE" id="PS50405">
    <property type="entry name" value="GST_CTER"/>
    <property type="match status" value="1"/>
</dbReference>
<dbReference type="GO" id="GO:0006749">
    <property type="term" value="P:glutathione metabolic process"/>
    <property type="evidence" value="ECO:0007669"/>
    <property type="project" value="TreeGrafter"/>
</dbReference>
<dbReference type="InterPro" id="IPR036249">
    <property type="entry name" value="Thioredoxin-like_sf"/>
</dbReference>
<dbReference type="PANTHER" id="PTHR11571:SF224">
    <property type="entry name" value="HEMATOPOIETIC PROSTAGLANDIN D SYNTHASE"/>
    <property type="match status" value="1"/>
</dbReference>
<feature type="domain" description="GST C-terminal" evidence="7">
    <location>
        <begin position="82"/>
        <end position="198"/>
    </location>
</feature>
<dbReference type="Gene3D" id="1.20.1050.10">
    <property type="match status" value="1"/>
</dbReference>
<keyword evidence="8" id="KW-1185">Reference proteome</keyword>
<dbReference type="Pfam" id="PF14497">
    <property type="entry name" value="GST_C_3"/>
    <property type="match status" value="1"/>
</dbReference>
<dbReference type="CDD" id="cd03039">
    <property type="entry name" value="GST_N_Sigma_like"/>
    <property type="match status" value="1"/>
</dbReference>
<dbReference type="SUPFAM" id="SSF47616">
    <property type="entry name" value="GST C-terminal domain-like"/>
    <property type="match status" value="1"/>
</dbReference>
<dbReference type="KEGG" id="apln:108743278"/>
<dbReference type="STRING" id="224129.A0A1W4XPH2"/>
<protein>
    <recommendedName>
        <fullName evidence="2">glutathione transferase</fullName>
        <ecNumber evidence="2">2.5.1.18</ecNumber>
    </recommendedName>
</protein>
<evidence type="ECO:0000256" key="2">
    <source>
        <dbReference type="ARBA" id="ARBA00012452"/>
    </source>
</evidence>
<dbReference type="SFLD" id="SFLDG01205">
    <property type="entry name" value="AMPS.1"/>
    <property type="match status" value="1"/>
</dbReference>
<evidence type="ECO:0000256" key="4">
    <source>
        <dbReference type="ARBA" id="ARBA00038317"/>
    </source>
</evidence>
<proteinExistence type="inferred from homology"/>
<dbReference type="GeneID" id="108743278"/>
<comment type="catalytic activity">
    <reaction evidence="5">
        <text>RX + glutathione = an S-substituted glutathione + a halide anion + H(+)</text>
        <dbReference type="Rhea" id="RHEA:16437"/>
        <dbReference type="ChEBI" id="CHEBI:15378"/>
        <dbReference type="ChEBI" id="CHEBI:16042"/>
        <dbReference type="ChEBI" id="CHEBI:17792"/>
        <dbReference type="ChEBI" id="CHEBI:57925"/>
        <dbReference type="ChEBI" id="CHEBI:90779"/>
        <dbReference type="EC" id="2.5.1.18"/>
    </reaction>
</comment>
<sequence length="198" mass="22713">MVPQYKLTYFNLKGLGEPLRFLLKYGNLDFEDIRYELKDWPQIKDKQPFGQLPTLEHNGKVAVQSIAIARYLAKQVKLTGANDWEDLEIDSVIDTITDLRAKIISNHENEEAMKQVRKESIPFYLNRLETIAKNNKGHLAVGKLTWADVYFAGALDFINARAGVNIIEKYPNLQKVVDTVLTIPQIKKWVATRPKTDL</sequence>
<organism evidence="8 9">
    <name type="scientific">Agrilus planipennis</name>
    <name type="common">Emerald ash borer</name>
    <name type="synonym">Agrilus marcopoli</name>
    <dbReference type="NCBI Taxonomy" id="224129"/>
    <lineage>
        <taxon>Eukaryota</taxon>
        <taxon>Metazoa</taxon>
        <taxon>Ecdysozoa</taxon>
        <taxon>Arthropoda</taxon>
        <taxon>Hexapoda</taxon>
        <taxon>Insecta</taxon>
        <taxon>Pterygota</taxon>
        <taxon>Neoptera</taxon>
        <taxon>Endopterygota</taxon>
        <taxon>Coleoptera</taxon>
        <taxon>Polyphaga</taxon>
        <taxon>Elateriformia</taxon>
        <taxon>Buprestoidea</taxon>
        <taxon>Buprestidae</taxon>
        <taxon>Agrilinae</taxon>
        <taxon>Agrilus</taxon>
    </lineage>
</organism>
<evidence type="ECO:0000259" key="7">
    <source>
        <dbReference type="PROSITE" id="PS50405"/>
    </source>
</evidence>
<dbReference type="InterPro" id="IPR050213">
    <property type="entry name" value="GST_superfamily"/>
</dbReference>
<dbReference type="AlphaFoldDB" id="A0A1W4XPH2"/>
<evidence type="ECO:0000313" key="9">
    <source>
        <dbReference type="RefSeq" id="XP_018334295.1"/>
    </source>
</evidence>
<comment type="subunit">
    <text evidence="1">Homodimer.</text>
</comment>
<dbReference type="Proteomes" id="UP000192223">
    <property type="component" value="Unplaced"/>
</dbReference>
<gene>
    <name evidence="9" type="primary">LOC108743278</name>
</gene>
<dbReference type="InterPro" id="IPR040079">
    <property type="entry name" value="Glutathione_S-Trfase"/>
</dbReference>
<dbReference type="CDD" id="cd03192">
    <property type="entry name" value="GST_C_Sigma_like"/>
    <property type="match status" value="1"/>
</dbReference>
<dbReference type="OrthoDB" id="414243at2759"/>